<organism evidence="1 2">
    <name type="scientific">Legionella pneumophila subsp. pascullei</name>
    <dbReference type="NCBI Taxonomy" id="91890"/>
    <lineage>
        <taxon>Bacteria</taxon>
        <taxon>Pseudomonadati</taxon>
        <taxon>Pseudomonadota</taxon>
        <taxon>Gammaproteobacteria</taxon>
        <taxon>Legionellales</taxon>
        <taxon>Legionellaceae</taxon>
        <taxon>Legionella</taxon>
    </lineage>
</organism>
<dbReference type="AlphaFoldDB" id="A0AAX2J023"/>
<proteinExistence type="predicted"/>
<sequence>MKDIKVIRVDLAKNVFRLYLSQYTIQLNTLTQYIK</sequence>
<evidence type="ECO:0000313" key="1">
    <source>
        <dbReference type="EMBL" id="SQG90813.1"/>
    </source>
</evidence>
<dbReference type="EMBL" id="LS483412">
    <property type="protein sequence ID" value="SQG90813.1"/>
    <property type="molecule type" value="Genomic_DNA"/>
</dbReference>
<accession>A0AAX2J023</accession>
<dbReference type="Proteomes" id="UP000249566">
    <property type="component" value="Chromosome 1"/>
</dbReference>
<evidence type="ECO:0000313" key="2">
    <source>
        <dbReference type="Proteomes" id="UP000249566"/>
    </source>
</evidence>
<name>A0AAX2J023_LEGPN</name>
<gene>
    <name evidence="1" type="ORF">NCTC12272_02018</name>
</gene>
<reference evidence="1 2" key="1">
    <citation type="submission" date="2018-06" db="EMBL/GenBank/DDBJ databases">
        <authorList>
            <consortium name="Pathogen Informatics"/>
            <person name="Doyle S."/>
        </authorList>
    </citation>
    <scope>NUCLEOTIDE SEQUENCE [LARGE SCALE GENOMIC DNA]</scope>
    <source>
        <strain evidence="1 2">NCTC12272</strain>
    </source>
</reference>
<protein>
    <submittedName>
        <fullName evidence="1">Uncharacterized protein</fullName>
    </submittedName>
</protein>